<feature type="region of interest" description="Disordered" evidence="3">
    <location>
        <begin position="1"/>
        <end position="330"/>
    </location>
</feature>
<dbReference type="Pfam" id="PF00191">
    <property type="entry name" value="Annexin"/>
    <property type="match status" value="2"/>
</dbReference>
<dbReference type="PROSITE" id="PS51897">
    <property type="entry name" value="ANNEXIN_2"/>
    <property type="match status" value="1"/>
</dbReference>
<evidence type="ECO:0000313" key="4">
    <source>
        <dbReference type="EMBL" id="KAK3046885.1"/>
    </source>
</evidence>
<dbReference type="GO" id="GO:0005886">
    <property type="term" value="C:plasma membrane"/>
    <property type="evidence" value="ECO:0007669"/>
    <property type="project" value="TreeGrafter"/>
</dbReference>
<dbReference type="GO" id="GO:0005634">
    <property type="term" value="C:nucleus"/>
    <property type="evidence" value="ECO:0007669"/>
    <property type="project" value="TreeGrafter"/>
</dbReference>
<feature type="compositionally biased region" description="Polar residues" evidence="3">
    <location>
        <begin position="198"/>
        <end position="214"/>
    </location>
</feature>
<accession>A0AAJ0D631</accession>
<dbReference type="GO" id="GO:0005509">
    <property type="term" value="F:calcium ion binding"/>
    <property type="evidence" value="ECO:0007669"/>
    <property type="project" value="InterPro"/>
</dbReference>
<gene>
    <name evidence="4" type="ORF">LTR09_011636</name>
</gene>
<evidence type="ECO:0000256" key="1">
    <source>
        <dbReference type="ARBA" id="ARBA00022737"/>
    </source>
</evidence>
<evidence type="ECO:0008006" key="6">
    <source>
        <dbReference type="Google" id="ProtNLM"/>
    </source>
</evidence>
<dbReference type="GO" id="GO:0001786">
    <property type="term" value="F:phosphatidylserine binding"/>
    <property type="evidence" value="ECO:0007669"/>
    <property type="project" value="TreeGrafter"/>
</dbReference>
<evidence type="ECO:0000256" key="2">
    <source>
        <dbReference type="ARBA" id="ARBA00023216"/>
    </source>
</evidence>
<dbReference type="GO" id="GO:0005544">
    <property type="term" value="F:calcium-dependent phospholipid binding"/>
    <property type="evidence" value="ECO:0007669"/>
    <property type="project" value="InterPro"/>
</dbReference>
<dbReference type="InterPro" id="IPR037104">
    <property type="entry name" value="Annexin_sf"/>
</dbReference>
<feature type="compositionally biased region" description="Polar residues" evidence="3">
    <location>
        <begin position="158"/>
        <end position="172"/>
    </location>
</feature>
<keyword evidence="2" id="KW-0041">Annexin</keyword>
<proteinExistence type="predicted"/>
<dbReference type="GO" id="GO:0005737">
    <property type="term" value="C:cytoplasm"/>
    <property type="evidence" value="ECO:0007669"/>
    <property type="project" value="TreeGrafter"/>
</dbReference>
<dbReference type="PANTHER" id="PTHR10502">
    <property type="entry name" value="ANNEXIN"/>
    <property type="match status" value="1"/>
</dbReference>
<dbReference type="AlphaFoldDB" id="A0AAJ0D631"/>
<comment type="caution">
    <text evidence="4">The sequence shown here is derived from an EMBL/GenBank/DDBJ whole genome shotgun (WGS) entry which is preliminary data.</text>
</comment>
<feature type="compositionally biased region" description="Basic and acidic residues" evidence="3">
    <location>
        <begin position="1"/>
        <end position="46"/>
    </location>
</feature>
<feature type="compositionally biased region" description="Basic and acidic residues" evidence="3">
    <location>
        <begin position="117"/>
        <end position="132"/>
    </location>
</feature>
<keyword evidence="5" id="KW-1185">Reference proteome</keyword>
<dbReference type="InterPro" id="IPR018502">
    <property type="entry name" value="Annexin_repeat"/>
</dbReference>
<dbReference type="Proteomes" id="UP001271007">
    <property type="component" value="Unassembled WGS sequence"/>
</dbReference>
<keyword evidence="1" id="KW-0677">Repeat</keyword>
<feature type="region of interest" description="Disordered" evidence="3">
    <location>
        <begin position="345"/>
        <end position="390"/>
    </location>
</feature>
<dbReference type="EMBL" id="JAWDJX010000075">
    <property type="protein sequence ID" value="KAK3046885.1"/>
    <property type="molecule type" value="Genomic_DNA"/>
</dbReference>
<evidence type="ECO:0000256" key="3">
    <source>
        <dbReference type="SAM" id="MobiDB-lite"/>
    </source>
</evidence>
<sequence>MSLRPDDRSSRKRESSRNRDRSSTRDRDRSRSNVRATERAPERAPEAPKAPSPPSSTPYGYSAPPPGSFDEVTSPSYEVRSPVSAGAGRSEYFRQAPPGRTNTYPRPSTQASVPYPQDDHYDDRQDDYKDYARSGFVPRMPAMPDDDMADLAYGDVSSPRSPNGSRHQSYSSPYPPGRPEDPYPPQIPGYPRRPELPTGSSRSVSYTQDYSQSSRDIDIPYPPKPQYQSREPRHEDEDRPRDKLRDEARRTYSYDSYDRDAKVVERVPARDASDLKSSKSVRLSVDTRSGGLDAPRSPGLTARTDRLSVSGTRPDLSSNGGLPPPSPLLEAYHGTWQQLSPMPMAHRLDDDDELDNLPQLEAPKSRSSKDNSKDKLAQEVEKKKKKSVKVDDYEEDAQKISQALQKHKIDTEALSEIIPFLTHDQIMHVRREYKKLVKVQGKGVNLAKHLKTKLTGNFGKAVYVTVLGRWESEGYWANFWWQSHTSRRELLIESLMGRTNREILEIKEEFRDKRYADDLVKCMEKELKMDKFRVAVLMALEGRRQEEQDVYPQEYRNRDVETLHKALTAKQGGESVMLEVIVRRSDAHLREVMKMYDRMFGDNFPRAALKKSSNLVGEVIAHILNGVINKPVRDALLLRHAIKDIAEKNKDDELRYELLISRLVRLHWDRPHLLKVKREYFEKYKVHLEDDIQNSTSGDFTDFMWNLCDTDRKQQY</sequence>
<dbReference type="SUPFAM" id="SSF47874">
    <property type="entry name" value="Annexin"/>
    <property type="match status" value="1"/>
</dbReference>
<evidence type="ECO:0000313" key="5">
    <source>
        <dbReference type="Proteomes" id="UP001271007"/>
    </source>
</evidence>
<dbReference type="Gene3D" id="1.10.220.10">
    <property type="entry name" value="Annexin"/>
    <property type="match status" value="4"/>
</dbReference>
<reference evidence="4" key="1">
    <citation type="submission" date="2023-04" db="EMBL/GenBank/DDBJ databases">
        <title>Black Yeasts Isolated from many extreme environments.</title>
        <authorList>
            <person name="Coleine C."/>
            <person name="Stajich J.E."/>
            <person name="Selbmann L."/>
        </authorList>
    </citation>
    <scope>NUCLEOTIDE SEQUENCE</scope>
    <source>
        <strain evidence="4">CCFEE 5312</strain>
    </source>
</reference>
<dbReference type="PANTHER" id="PTHR10502:SF107">
    <property type="entry name" value="ANNEXIN ANXC4 (AFU_ORTHOLOGUE AFUA_3G07020)"/>
    <property type="match status" value="1"/>
</dbReference>
<dbReference type="GO" id="GO:0012506">
    <property type="term" value="C:vesicle membrane"/>
    <property type="evidence" value="ECO:0007669"/>
    <property type="project" value="TreeGrafter"/>
</dbReference>
<feature type="compositionally biased region" description="Polar residues" evidence="3">
    <location>
        <begin position="100"/>
        <end position="112"/>
    </location>
</feature>
<protein>
    <recommendedName>
        <fullName evidence="6">Annexin</fullName>
    </recommendedName>
</protein>
<name>A0AAJ0D631_9PEZI</name>
<feature type="compositionally biased region" description="Pro residues" evidence="3">
    <location>
        <begin position="173"/>
        <end position="188"/>
    </location>
</feature>
<feature type="compositionally biased region" description="Basic and acidic residues" evidence="3">
    <location>
        <begin position="230"/>
        <end position="277"/>
    </location>
</feature>
<dbReference type="SMART" id="SM00335">
    <property type="entry name" value="ANX"/>
    <property type="match status" value="2"/>
</dbReference>
<feature type="compositionally biased region" description="Basic and acidic residues" evidence="3">
    <location>
        <begin position="363"/>
        <end position="382"/>
    </location>
</feature>
<organism evidence="4 5">
    <name type="scientific">Extremus antarcticus</name>
    <dbReference type="NCBI Taxonomy" id="702011"/>
    <lineage>
        <taxon>Eukaryota</taxon>
        <taxon>Fungi</taxon>
        <taxon>Dikarya</taxon>
        <taxon>Ascomycota</taxon>
        <taxon>Pezizomycotina</taxon>
        <taxon>Dothideomycetes</taxon>
        <taxon>Dothideomycetidae</taxon>
        <taxon>Mycosphaerellales</taxon>
        <taxon>Extremaceae</taxon>
        <taxon>Extremus</taxon>
    </lineage>
</organism>